<sequence>MDVSEAQADAIVPGSNVLLVDDLLVTGGTLAAVVRLTEKAGGDVAEAFTGMEPTYLRARKTSSEHIPVYSLISVNE</sequence>
<evidence type="ECO:0000256" key="5">
    <source>
        <dbReference type="ARBA" id="ARBA00011893"/>
    </source>
</evidence>
<dbReference type="CDD" id="cd06223">
    <property type="entry name" value="PRTases_typeI"/>
    <property type="match status" value="1"/>
</dbReference>
<evidence type="ECO:0000256" key="3">
    <source>
        <dbReference type="ARBA" id="ARBA00004659"/>
    </source>
</evidence>
<dbReference type="GO" id="GO:0005737">
    <property type="term" value="C:cytoplasm"/>
    <property type="evidence" value="ECO:0007669"/>
    <property type="project" value="UniProtKB-SubCell"/>
</dbReference>
<dbReference type="InterPro" id="IPR000836">
    <property type="entry name" value="PRTase_dom"/>
</dbReference>
<dbReference type="PANTHER" id="PTHR32315">
    <property type="entry name" value="ADENINE PHOSPHORIBOSYLTRANSFERASE"/>
    <property type="match status" value="1"/>
</dbReference>
<evidence type="ECO:0000259" key="10">
    <source>
        <dbReference type="Pfam" id="PF00156"/>
    </source>
</evidence>
<comment type="subcellular location">
    <subcellularLocation>
        <location evidence="2">Cytoplasm</location>
    </subcellularLocation>
</comment>
<feature type="domain" description="Phosphoribosyltransferase" evidence="10">
    <location>
        <begin position="8"/>
        <end position="47"/>
    </location>
</feature>
<evidence type="ECO:0000256" key="4">
    <source>
        <dbReference type="ARBA" id="ARBA00008391"/>
    </source>
</evidence>
<dbReference type="GO" id="GO:0006166">
    <property type="term" value="P:purine ribonucleoside salvage"/>
    <property type="evidence" value="ECO:0007669"/>
    <property type="project" value="UniProtKB-KW"/>
</dbReference>
<keyword evidence="12" id="KW-1185">Reference proteome</keyword>
<dbReference type="AlphaFoldDB" id="A0ABD6EDC8"/>
<evidence type="ECO:0000313" key="11">
    <source>
        <dbReference type="EMBL" id="MFH4977661.1"/>
    </source>
</evidence>
<dbReference type="InterPro" id="IPR050054">
    <property type="entry name" value="UPRTase/APRTase"/>
</dbReference>
<evidence type="ECO:0000256" key="8">
    <source>
        <dbReference type="ARBA" id="ARBA00022679"/>
    </source>
</evidence>
<comment type="catalytic activity">
    <reaction evidence="1">
        <text>AMP + diphosphate = 5-phospho-alpha-D-ribose 1-diphosphate + adenine</text>
        <dbReference type="Rhea" id="RHEA:16609"/>
        <dbReference type="ChEBI" id="CHEBI:16708"/>
        <dbReference type="ChEBI" id="CHEBI:33019"/>
        <dbReference type="ChEBI" id="CHEBI:58017"/>
        <dbReference type="ChEBI" id="CHEBI:456215"/>
        <dbReference type="EC" id="2.4.2.7"/>
    </reaction>
</comment>
<protein>
    <recommendedName>
        <fullName evidence="5">adenine phosphoribosyltransferase</fullName>
        <ecNumber evidence="5">2.4.2.7</ecNumber>
    </recommendedName>
</protein>
<comment type="pathway">
    <text evidence="3">Purine metabolism; AMP biosynthesis via salvage pathway; AMP from adenine: step 1/1.</text>
</comment>
<dbReference type="SUPFAM" id="SSF53271">
    <property type="entry name" value="PRTase-like"/>
    <property type="match status" value="1"/>
</dbReference>
<keyword evidence="9" id="KW-0660">Purine salvage</keyword>
<evidence type="ECO:0000256" key="2">
    <source>
        <dbReference type="ARBA" id="ARBA00004496"/>
    </source>
</evidence>
<keyword evidence="6" id="KW-0963">Cytoplasm</keyword>
<dbReference type="Proteomes" id="UP001608902">
    <property type="component" value="Unassembled WGS sequence"/>
</dbReference>
<dbReference type="Pfam" id="PF00156">
    <property type="entry name" value="Pribosyltran"/>
    <property type="match status" value="1"/>
</dbReference>
<evidence type="ECO:0000256" key="1">
    <source>
        <dbReference type="ARBA" id="ARBA00000868"/>
    </source>
</evidence>
<dbReference type="EC" id="2.4.2.7" evidence="5"/>
<comment type="caution">
    <text evidence="11">The sequence shown here is derived from an EMBL/GenBank/DDBJ whole genome shotgun (WGS) entry which is preliminary data.</text>
</comment>
<evidence type="ECO:0000256" key="9">
    <source>
        <dbReference type="ARBA" id="ARBA00022726"/>
    </source>
</evidence>
<dbReference type="Gene3D" id="3.40.50.2020">
    <property type="match status" value="1"/>
</dbReference>
<keyword evidence="8" id="KW-0808">Transferase</keyword>
<evidence type="ECO:0000256" key="6">
    <source>
        <dbReference type="ARBA" id="ARBA00022490"/>
    </source>
</evidence>
<organism evidence="11 12">
    <name type="scientific">Gnathostoma spinigerum</name>
    <dbReference type="NCBI Taxonomy" id="75299"/>
    <lineage>
        <taxon>Eukaryota</taxon>
        <taxon>Metazoa</taxon>
        <taxon>Ecdysozoa</taxon>
        <taxon>Nematoda</taxon>
        <taxon>Chromadorea</taxon>
        <taxon>Rhabditida</taxon>
        <taxon>Spirurina</taxon>
        <taxon>Gnathostomatomorpha</taxon>
        <taxon>Gnathostomatoidea</taxon>
        <taxon>Gnathostomatidae</taxon>
        <taxon>Gnathostoma</taxon>
    </lineage>
</organism>
<dbReference type="PANTHER" id="PTHR32315:SF3">
    <property type="entry name" value="ADENINE PHOSPHORIBOSYLTRANSFERASE"/>
    <property type="match status" value="1"/>
</dbReference>
<gene>
    <name evidence="11" type="ORF">AB6A40_004370</name>
</gene>
<name>A0ABD6EDC8_9BILA</name>
<reference evidence="11 12" key="1">
    <citation type="submission" date="2024-08" db="EMBL/GenBank/DDBJ databases">
        <title>Gnathostoma spinigerum genome.</title>
        <authorList>
            <person name="Gonzalez-Bertolin B."/>
            <person name="Monzon S."/>
            <person name="Zaballos A."/>
            <person name="Jimenez P."/>
            <person name="Dekumyoy P."/>
            <person name="Varona S."/>
            <person name="Cuesta I."/>
            <person name="Sumanam S."/>
            <person name="Adisakwattana P."/>
            <person name="Gasser R.B."/>
            <person name="Hernandez-Gonzalez A."/>
            <person name="Young N.D."/>
            <person name="Perteguer M.J."/>
        </authorList>
    </citation>
    <scope>NUCLEOTIDE SEQUENCE [LARGE SCALE GENOMIC DNA]</scope>
    <source>
        <strain evidence="11">AL3</strain>
        <tissue evidence="11">Liver</tissue>
    </source>
</reference>
<dbReference type="EMBL" id="JBGFUD010002490">
    <property type="protein sequence ID" value="MFH4977661.1"/>
    <property type="molecule type" value="Genomic_DNA"/>
</dbReference>
<dbReference type="InterPro" id="IPR029057">
    <property type="entry name" value="PRTase-like"/>
</dbReference>
<evidence type="ECO:0000313" key="12">
    <source>
        <dbReference type="Proteomes" id="UP001608902"/>
    </source>
</evidence>
<evidence type="ECO:0000256" key="7">
    <source>
        <dbReference type="ARBA" id="ARBA00022676"/>
    </source>
</evidence>
<accession>A0ABD6EDC8</accession>
<proteinExistence type="inferred from homology"/>
<comment type="similarity">
    <text evidence="4">Belongs to the purine/pyrimidine phosphoribosyltransferase family.</text>
</comment>
<dbReference type="GO" id="GO:0003999">
    <property type="term" value="F:adenine phosphoribosyltransferase activity"/>
    <property type="evidence" value="ECO:0007669"/>
    <property type="project" value="UniProtKB-EC"/>
</dbReference>
<keyword evidence="7" id="KW-0328">Glycosyltransferase</keyword>